<dbReference type="FunFam" id="3.90.550.10:FF:000122">
    <property type="entry name" value="Dolichol-phosphate mannosyltransferase subunit 1"/>
    <property type="match status" value="1"/>
</dbReference>
<dbReference type="AlphaFoldDB" id="A0A261G860"/>
<evidence type="ECO:0000256" key="3">
    <source>
        <dbReference type="ARBA" id="ARBA00022679"/>
    </source>
</evidence>
<gene>
    <name evidence="5" type="ORF">BAQU_0709</name>
</gene>
<comment type="caution">
    <text evidence="5">The sequence shown here is derived from an EMBL/GenBank/DDBJ whole genome shotgun (WGS) entry which is preliminary data.</text>
</comment>
<evidence type="ECO:0000256" key="1">
    <source>
        <dbReference type="ARBA" id="ARBA00006739"/>
    </source>
</evidence>
<dbReference type="InterPro" id="IPR039528">
    <property type="entry name" value="DPM1-like"/>
</dbReference>
<proteinExistence type="inferred from homology"/>
<name>A0A261G860_9BIFI</name>
<protein>
    <submittedName>
        <fullName evidence="5">Dolichol-phosphate mannosyltransferase</fullName>
    </submittedName>
</protein>
<dbReference type="EMBL" id="MWXA01000004">
    <property type="protein sequence ID" value="OZG67617.1"/>
    <property type="molecule type" value="Genomic_DNA"/>
</dbReference>
<evidence type="ECO:0000256" key="2">
    <source>
        <dbReference type="ARBA" id="ARBA00022676"/>
    </source>
</evidence>
<dbReference type="InterPro" id="IPR001173">
    <property type="entry name" value="Glyco_trans_2-like"/>
</dbReference>
<organism evidence="5 6">
    <name type="scientific">Bifidobacterium aquikefiri</name>
    <dbReference type="NCBI Taxonomy" id="1653207"/>
    <lineage>
        <taxon>Bacteria</taxon>
        <taxon>Bacillati</taxon>
        <taxon>Actinomycetota</taxon>
        <taxon>Actinomycetes</taxon>
        <taxon>Bifidobacteriales</taxon>
        <taxon>Bifidobacteriaceae</taxon>
        <taxon>Bifidobacterium</taxon>
    </lineage>
</organism>
<evidence type="ECO:0000313" key="6">
    <source>
        <dbReference type="Proteomes" id="UP000216451"/>
    </source>
</evidence>
<dbReference type="Gene3D" id="3.90.550.10">
    <property type="entry name" value="Spore Coat Polysaccharide Biosynthesis Protein SpsA, Chain A"/>
    <property type="match status" value="1"/>
</dbReference>
<keyword evidence="3 5" id="KW-0808">Transferase</keyword>
<dbReference type="PANTHER" id="PTHR43398">
    <property type="entry name" value="DOLICHOL-PHOSPHATE MANNOSYLTRANSFERASE SUBUNIT 1"/>
    <property type="match status" value="1"/>
</dbReference>
<sequence length="303" mass="33839">MRIALEFSGFYRFQAAKALELSEVMKGVTVWDFKSENSPEGSVDRDYEDAGQRNNLHTHSQRNAVSVLIVMPTYNEGENLGPTLAHVFSKNPQVSIVVVDDDSPDGTGRVADFLAQGDDRVHVIHRHAKEGLGPAYIEGFHWGLQQGYDVICEMDMDGSHRAEDLTRMLAVLNRNPSIDLVIGSRRIEGGQTINWSPTRNAISRLGSWYARHMLALPVHDMTAGFRAYKAEILRAIDLDGINANGYVFQIDMTRRVAAAGGRIREVPIAFVERTRGKSKMTQSIVVEAMLKVTLWGIRRLCSK</sequence>
<accession>A0A261G860</accession>
<feature type="domain" description="Glycosyltransferase 2-like" evidence="4">
    <location>
        <begin position="69"/>
        <end position="235"/>
    </location>
</feature>
<keyword evidence="6" id="KW-1185">Reference proteome</keyword>
<dbReference type="GO" id="GO:0016020">
    <property type="term" value="C:membrane"/>
    <property type="evidence" value="ECO:0007669"/>
    <property type="project" value="GOC"/>
</dbReference>
<evidence type="ECO:0000313" key="5">
    <source>
        <dbReference type="EMBL" id="OZG67617.1"/>
    </source>
</evidence>
<dbReference type="Pfam" id="PF00535">
    <property type="entry name" value="Glycos_transf_2"/>
    <property type="match status" value="1"/>
</dbReference>
<keyword evidence="2 5" id="KW-0328">Glycosyltransferase</keyword>
<reference evidence="5 6" key="1">
    <citation type="journal article" date="2017" name="BMC Genomics">
        <title>Comparative genomic and phylogenomic analyses of the Bifidobacteriaceae family.</title>
        <authorList>
            <person name="Lugli G.A."/>
            <person name="Milani C."/>
            <person name="Turroni F."/>
            <person name="Duranti S."/>
            <person name="Mancabelli L."/>
            <person name="Mangifesta M."/>
            <person name="Ferrario C."/>
            <person name="Modesto M."/>
            <person name="Mattarelli P."/>
            <person name="Jiri K."/>
            <person name="van Sinderen D."/>
            <person name="Ventura M."/>
        </authorList>
    </citation>
    <scope>NUCLEOTIDE SEQUENCE [LARGE SCALE GENOMIC DNA]</scope>
    <source>
        <strain evidence="5 6">LMG 28769</strain>
    </source>
</reference>
<dbReference type="CDD" id="cd06442">
    <property type="entry name" value="DPM1_like"/>
    <property type="match status" value="1"/>
</dbReference>
<evidence type="ECO:0000259" key="4">
    <source>
        <dbReference type="Pfam" id="PF00535"/>
    </source>
</evidence>
<dbReference type="SUPFAM" id="SSF53448">
    <property type="entry name" value="Nucleotide-diphospho-sugar transferases"/>
    <property type="match status" value="1"/>
</dbReference>
<dbReference type="InterPro" id="IPR029044">
    <property type="entry name" value="Nucleotide-diphossugar_trans"/>
</dbReference>
<dbReference type="PANTHER" id="PTHR43398:SF1">
    <property type="entry name" value="DOLICHOL-PHOSPHATE MANNOSYLTRANSFERASE SUBUNIT 1"/>
    <property type="match status" value="1"/>
</dbReference>
<comment type="similarity">
    <text evidence="1">Belongs to the glycosyltransferase 2 family.</text>
</comment>
<dbReference type="GO" id="GO:0009247">
    <property type="term" value="P:glycolipid biosynthetic process"/>
    <property type="evidence" value="ECO:0007669"/>
    <property type="project" value="TreeGrafter"/>
</dbReference>
<dbReference type="Proteomes" id="UP000216451">
    <property type="component" value="Unassembled WGS sequence"/>
</dbReference>
<dbReference type="GO" id="GO:0004582">
    <property type="term" value="F:dolichyl-phosphate beta-D-mannosyltransferase activity"/>
    <property type="evidence" value="ECO:0007669"/>
    <property type="project" value="InterPro"/>
</dbReference>